<evidence type="ECO:0000256" key="1">
    <source>
        <dbReference type="SAM" id="Phobius"/>
    </source>
</evidence>
<organism evidence="3 4">
    <name type="scientific">Chitinophaga chungangae</name>
    <dbReference type="NCBI Taxonomy" id="2821488"/>
    <lineage>
        <taxon>Bacteria</taxon>
        <taxon>Pseudomonadati</taxon>
        <taxon>Bacteroidota</taxon>
        <taxon>Chitinophagia</taxon>
        <taxon>Chitinophagales</taxon>
        <taxon>Chitinophagaceae</taxon>
        <taxon>Chitinophaga</taxon>
    </lineage>
</organism>
<evidence type="ECO:0000313" key="3">
    <source>
        <dbReference type="EMBL" id="MBO9154900.1"/>
    </source>
</evidence>
<keyword evidence="1" id="KW-0472">Membrane</keyword>
<dbReference type="InterPro" id="IPR012867">
    <property type="entry name" value="DUF1648"/>
</dbReference>
<gene>
    <name evidence="3" type="ORF">J7I43_21910</name>
</gene>
<dbReference type="RefSeq" id="WP_209148011.1">
    <property type="nucleotide sequence ID" value="NZ_JAGHKP010000004.1"/>
</dbReference>
<dbReference type="PANTHER" id="PTHR37810">
    <property type="entry name" value="IMMUNITY PROTEIN SDPI"/>
    <property type="match status" value="1"/>
</dbReference>
<feature type="domain" description="DUF1648" evidence="2">
    <location>
        <begin position="23"/>
        <end position="68"/>
    </location>
</feature>
<dbReference type="InterPro" id="IPR026272">
    <property type="entry name" value="SdpI"/>
</dbReference>
<proteinExistence type="predicted"/>
<keyword evidence="1" id="KW-1133">Transmembrane helix</keyword>
<protein>
    <submittedName>
        <fullName evidence="3">SdpI family protein</fullName>
    </submittedName>
</protein>
<keyword evidence="4" id="KW-1185">Reference proteome</keyword>
<dbReference type="InterPro" id="IPR025962">
    <property type="entry name" value="SdpI/YhfL"/>
</dbReference>
<keyword evidence="1" id="KW-0812">Transmembrane</keyword>
<feature type="transmembrane region" description="Helical" evidence="1">
    <location>
        <begin position="134"/>
        <end position="151"/>
    </location>
</feature>
<dbReference type="EMBL" id="JAGHKP010000004">
    <property type="protein sequence ID" value="MBO9154900.1"/>
    <property type="molecule type" value="Genomic_DNA"/>
</dbReference>
<feature type="transmembrane region" description="Helical" evidence="1">
    <location>
        <begin position="18"/>
        <end position="38"/>
    </location>
</feature>
<evidence type="ECO:0000313" key="4">
    <source>
        <dbReference type="Proteomes" id="UP000679126"/>
    </source>
</evidence>
<sequence length="232" mass="26351">MEPITQTAMKHPDYFKEALLLALLFGPMIYLGIIWPNLPATIPTNFNLNGMPDGVVEKREFLLLMIFLFFTNALLYALFRYIPKVDDGQEPPQDVAEHIRGYYGIRFRIHIYLAVFTAIVIYLVSAGREIFLEKWVFAGVGLLVAAVGLYLRNLKPNNYVGVRTPWTLKSDDIWVEVHHMASRLWLFGGLGIIVAGIFLPIISGVFLFIFAAGALAALPYIYSYRLFYKTHG</sequence>
<reference evidence="4" key="1">
    <citation type="submission" date="2021-03" db="EMBL/GenBank/DDBJ databases">
        <title>Assistant Professor.</title>
        <authorList>
            <person name="Huq M.A."/>
        </authorList>
    </citation>
    <scope>NUCLEOTIDE SEQUENCE [LARGE SCALE GENOMIC DNA]</scope>
    <source>
        <strain evidence="4">MAH-28</strain>
    </source>
</reference>
<dbReference type="PIRSF" id="PIRSF038959">
    <property type="entry name" value="SdpI"/>
    <property type="match status" value="1"/>
</dbReference>
<feature type="transmembrane region" description="Helical" evidence="1">
    <location>
        <begin position="208"/>
        <end position="227"/>
    </location>
</feature>
<dbReference type="Pfam" id="PF13630">
    <property type="entry name" value="SdpI"/>
    <property type="match status" value="1"/>
</dbReference>
<evidence type="ECO:0000259" key="2">
    <source>
        <dbReference type="Pfam" id="PF07853"/>
    </source>
</evidence>
<accession>A0ABS3YKF5</accession>
<dbReference type="Proteomes" id="UP000679126">
    <property type="component" value="Unassembled WGS sequence"/>
</dbReference>
<feature type="transmembrane region" description="Helical" evidence="1">
    <location>
        <begin position="109"/>
        <end position="128"/>
    </location>
</feature>
<feature type="transmembrane region" description="Helical" evidence="1">
    <location>
        <begin position="61"/>
        <end position="79"/>
    </location>
</feature>
<dbReference type="Pfam" id="PF07853">
    <property type="entry name" value="DUF1648"/>
    <property type="match status" value="1"/>
</dbReference>
<dbReference type="PANTHER" id="PTHR37810:SF5">
    <property type="entry name" value="IMMUNITY PROTEIN SDPI"/>
    <property type="match status" value="1"/>
</dbReference>
<name>A0ABS3YKF5_9BACT</name>
<feature type="transmembrane region" description="Helical" evidence="1">
    <location>
        <begin position="184"/>
        <end position="202"/>
    </location>
</feature>
<comment type="caution">
    <text evidence="3">The sequence shown here is derived from an EMBL/GenBank/DDBJ whole genome shotgun (WGS) entry which is preliminary data.</text>
</comment>